<dbReference type="InterPro" id="IPR013762">
    <property type="entry name" value="Integrase-like_cat_sf"/>
</dbReference>
<organism evidence="7 8">
    <name type="scientific">Acetobacter tropicalis</name>
    <dbReference type="NCBI Taxonomy" id="104102"/>
    <lineage>
        <taxon>Bacteria</taxon>
        <taxon>Pseudomonadati</taxon>
        <taxon>Pseudomonadota</taxon>
        <taxon>Alphaproteobacteria</taxon>
        <taxon>Acetobacterales</taxon>
        <taxon>Acetobacteraceae</taxon>
        <taxon>Acetobacter</taxon>
    </lineage>
</organism>
<dbReference type="InterPro" id="IPR050090">
    <property type="entry name" value="Tyrosine_recombinase_XerCD"/>
</dbReference>
<dbReference type="InterPro" id="IPR010998">
    <property type="entry name" value="Integrase_recombinase_N"/>
</dbReference>
<protein>
    <recommendedName>
        <fullName evidence="6">Tyr recombinase domain-containing protein</fullName>
    </recommendedName>
</protein>
<dbReference type="InterPro" id="IPR002104">
    <property type="entry name" value="Integrase_catalytic"/>
</dbReference>
<evidence type="ECO:0000256" key="4">
    <source>
        <dbReference type="ARBA" id="ARBA00023172"/>
    </source>
</evidence>
<name>A0A252A0A4_9PROT</name>
<comment type="caution">
    <text evidence="7">The sequence shown here is derived from an EMBL/GenBank/DDBJ whole genome shotgun (WGS) entry which is preliminary data.</text>
</comment>
<sequence>MFPFVFPEREFVMLRLIGSHYHFRRAIPQDLKALLGRSEISLSLRTDKKLIARERAADLYARTGDFFHKARTLDEQASPTLLQELLTLQTQMIRDQETTLSLAEECHALEQKAEKAHHAMEMLAQVQKESAFLQQSKDHLAAIQTRLEALSQRLKTGSAVSAKEKEMLRGEANRLAAMIVDIRSNQTLAQQAGNLPAASPVPLEEMGAEEKPVPVKPSSPRLSVMAEKFIYSDTTKSPDTLKATRKTIDLFIEAFGDKPIRQITGTVAGEFFDLLSSLPATHGKGKTVLPLRMVIAQAQEQGQETVSGKTVKNHFSRMSSLWSHLVQRDLVDKNPWAGWDFNVTKKIVRRGWTDRELALLASTHYSGAAASHRTWAGIITIGMFTGMRLGEICNLRRQDIEVIDGVPCFHVRPHPEDGWSPKTAAGTRIIPIHSSLLGLEGLNLLQDNGEKYLFADLTLSNAGERGDNFARAFSKHKKRIGIPEDVTFHSFRHTVSTKLRNQEAHIRELWIDTVLGHEASHKSQGTMNYTSGIDVANLQQVIEALTYPPECIMPF</sequence>
<proteinExistence type="inferred from homology"/>
<dbReference type="GO" id="GO:0006310">
    <property type="term" value="P:DNA recombination"/>
    <property type="evidence" value="ECO:0007669"/>
    <property type="project" value="UniProtKB-KW"/>
</dbReference>
<dbReference type="InterPro" id="IPR046668">
    <property type="entry name" value="DUF6538"/>
</dbReference>
<evidence type="ECO:0000256" key="5">
    <source>
        <dbReference type="SAM" id="Coils"/>
    </source>
</evidence>
<dbReference type="EMBL" id="JOMM01000072">
    <property type="protein sequence ID" value="OUI80517.1"/>
    <property type="molecule type" value="Genomic_DNA"/>
</dbReference>
<dbReference type="Gene3D" id="1.10.150.130">
    <property type="match status" value="1"/>
</dbReference>
<dbReference type="AlphaFoldDB" id="A0A252A0A4"/>
<dbReference type="PANTHER" id="PTHR30349">
    <property type="entry name" value="PHAGE INTEGRASE-RELATED"/>
    <property type="match status" value="1"/>
</dbReference>
<evidence type="ECO:0000256" key="2">
    <source>
        <dbReference type="ARBA" id="ARBA00022908"/>
    </source>
</evidence>
<dbReference type="InterPro" id="IPR011010">
    <property type="entry name" value="DNA_brk_join_enz"/>
</dbReference>
<keyword evidence="5" id="KW-0175">Coiled coil</keyword>
<dbReference type="SUPFAM" id="SSF56349">
    <property type="entry name" value="DNA breaking-rejoining enzymes"/>
    <property type="match status" value="1"/>
</dbReference>
<evidence type="ECO:0000259" key="6">
    <source>
        <dbReference type="PROSITE" id="PS51898"/>
    </source>
</evidence>
<evidence type="ECO:0000313" key="7">
    <source>
        <dbReference type="EMBL" id="OUI80517.1"/>
    </source>
</evidence>
<evidence type="ECO:0000313" key="8">
    <source>
        <dbReference type="Proteomes" id="UP000194565"/>
    </source>
</evidence>
<accession>A0A252A0A4</accession>
<keyword evidence="3" id="KW-0238">DNA-binding</keyword>
<dbReference type="PROSITE" id="PS51898">
    <property type="entry name" value="TYR_RECOMBINASE"/>
    <property type="match status" value="1"/>
</dbReference>
<dbReference type="Proteomes" id="UP000194565">
    <property type="component" value="Unassembled WGS sequence"/>
</dbReference>
<evidence type="ECO:0000256" key="1">
    <source>
        <dbReference type="ARBA" id="ARBA00008857"/>
    </source>
</evidence>
<keyword evidence="2" id="KW-0229">DNA integration</keyword>
<keyword evidence="4" id="KW-0233">DNA recombination</keyword>
<dbReference type="GO" id="GO:0015074">
    <property type="term" value="P:DNA integration"/>
    <property type="evidence" value="ECO:0007669"/>
    <property type="project" value="UniProtKB-KW"/>
</dbReference>
<dbReference type="Pfam" id="PF00589">
    <property type="entry name" value="Phage_integrase"/>
    <property type="match status" value="1"/>
</dbReference>
<dbReference type="PANTHER" id="PTHR30349:SF41">
    <property type="entry name" value="INTEGRASE_RECOMBINASE PROTEIN MJ0367-RELATED"/>
    <property type="match status" value="1"/>
</dbReference>
<feature type="domain" description="Tyr recombinase" evidence="6">
    <location>
        <begin position="347"/>
        <end position="543"/>
    </location>
</feature>
<feature type="coiled-coil region" evidence="5">
    <location>
        <begin position="109"/>
        <end position="153"/>
    </location>
</feature>
<comment type="similarity">
    <text evidence="1">Belongs to the 'phage' integrase family.</text>
</comment>
<evidence type="ECO:0000256" key="3">
    <source>
        <dbReference type="ARBA" id="ARBA00023125"/>
    </source>
</evidence>
<dbReference type="GO" id="GO:0003677">
    <property type="term" value="F:DNA binding"/>
    <property type="evidence" value="ECO:0007669"/>
    <property type="project" value="UniProtKB-KW"/>
</dbReference>
<dbReference type="Gene3D" id="1.10.443.10">
    <property type="entry name" value="Intergrase catalytic core"/>
    <property type="match status" value="1"/>
</dbReference>
<reference evidence="7 8" key="1">
    <citation type="submission" date="2014-06" db="EMBL/GenBank/DDBJ databases">
        <authorList>
            <person name="Ju J."/>
            <person name="Zhang J."/>
        </authorList>
    </citation>
    <scope>NUCLEOTIDE SEQUENCE [LARGE SCALE GENOMIC DNA]</scope>
    <source>
        <strain evidence="7">DmW_042</strain>
    </source>
</reference>
<dbReference type="Pfam" id="PF20172">
    <property type="entry name" value="DUF6538"/>
    <property type="match status" value="1"/>
</dbReference>
<gene>
    <name evidence="7" type="ORF">HC62_17015</name>
</gene>